<keyword evidence="2" id="KW-0472">Membrane</keyword>
<evidence type="ECO:0000256" key="1">
    <source>
        <dbReference type="ARBA" id="ARBA00004370"/>
    </source>
</evidence>
<dbReference type="Gene3D" id="2.40.160.50">
    <property type="entry name" value="membrane protein fhac: a member of the omp85/tpsb transporter family"/>
    <property type="match status" value="1"/>
</dbReference>
<dbReference type="Pfam" id="PF01103">
    <property type="entry name" value="Omp85"/>
    <property type="match status" value="1"/>
</dbReference>
<dbReference type="InterPro" id="IPR000184">
    <property type="entry name" value="Bac_surfAg_D15"/>
</dbReference>
<gene>
    <name evidence="5" type="ORF">BC643_4636</name>
</gene>
<sequence>MSLPTLKMNKIILFFLFLSIFSPSKAQTSTRDFESNDDPVNFSLFLIGNCGKFSSADSQQVKLMNQIMKFDRNKKGIIFLGNNFYPSFSDLFSEDVEDKKPRPQLNKLKQFNGPICFVAGWSDWSYGASNGKEMVKWEYKTINKTLKNEEVYMPDGGCPGPKEVFISDSITLVLIDTQWWMHPFDTRMGKCDMEDKADFWNNLRDVLRRNRDKQVVVAGYHPPVSYGEYGGYFSPFVQIIGFPYVFMRKNVGSRLDLSHPLYSEFSEGLKSVLEEFPNIIYASSHERNFQYFTENKVHYIIGGSLTGGDYVKSKETSCSSRDGGLARLDFHASGEVELKFFSIENPEMAECNEIVYDFSTCEEHLAPIVENQTFADSMVALASTRYDIDPKHYKWVGENYRDIWSTPIKAPVFDIMQEKGGLVILKRGGGQQTKSLRLKATNKHQYTLRSIEKDVEGAVSSELANTFAIEVLQDNISASNPYAALVAAQLAEVAGVMHTNPEVVYVPRDYRMEEYTEDLANMLFLFEERPAGDWSDQKSFGYSKEIVGTDDVLDQTEESANNHVDQKAVLRARILDTFLNDWDRHDDQWRWASFMENGETIYRPIPRDRDQAFYVNQGRLPWLVTRKWLMPKFQGFGPMTENMNGLAFNARYFDRTFLTEPDWNNWATMLDSLTMRLTDEKIRAATQAFPKEVQPLCADSTADILIARKANMGKMIREHYLSLAKNVNITGTNENDIFHVERLANGQTDVQVWNSDRTILEYHRLFNNNETKEIRLYGLKGNDKFVLNGNQKSGSKIRLIGGKDDDSFQNNSIVSSGGNQVSIYDNKKGTNVTRNQDTRVHLSNHEQINYYDRMDFKYDVVKPGVLLGFNPDDAVFIGGGPIIYKYRFRRHEVHTIMANIATLTAAFNALYQFESFSENGGWDHHIGIDMKAPNYAMNYFGMGNKSTRNSEFDRDYYQMRINQTNIQYSLGKRWGQTAFEESEDGTIKESELQVGLFVKRSHIKEPGNDFISNLSENELTADDLEQHVYSGVRIGYTTKALDRESNPQRGYLLNAEARQSWRIDGPEEQFTTLSGDFRAYLSFTRNPRTVVVLRVGGEKIFNDHFFLESATLGGKTNLRGYLGDRFYGDASFYQNTELRYKIHDFKSVVLNGEYGLLGLFDSGRVWLSGEKSDYWHKGFGAGLWVSPFDMTILTASYNWSNDDRIVQVTLNFKL</sequence>
<evidence type="ECO:0000259" key="4">
    <source>
        <dbReference type="Pfam" id="PF01103"/>
    </source>
</evidence>
<feature type="signal peptide" evidence="3">
    <location>
        <begin position="1"/>
        <end position="26"/>
    </location>
</feature>
<dbReference type="AlphaFoldDB" id="A0A419VUP1"/>
<keyword evidence="3" id="KW-0732">Signal</keyword>
<dbReference type="Gene3D" id="3.60.21.10">
    <property type="match status" value="1"/>
</dbReference>
<evidence type="ECO:0000313" key="5">
    <source>
        <dbReference type="EMBL" id="RKD85117.1"/>
    </source>
</evidence>
<dbReference type="SUPFAM" id="SSF56300">
    <property type="entry name" value="Metallo-dependent phosphatases"/>
    <property type="match status" value="1"/>
</dbReference>
<comment type="subcellular location">
    <subcellularLocation>
        <location evidence="1">Membrane</location>
    </subcellularLocation>
</comment>
<proteinExistence type="predicted"/>
<evidence type="ECO:0000313" key="6">
    <source>
        <dbReference type="Proteomes" id="UP000283387"/>
    </source>
</evidence>
<feature type="domain" description="Bacterial surface antigen (D15)" evidence="4">
    <location>
        <begin position="950"/>
        <end position="1177"/>
    </location>
</feature>
<name>A0A419VUP1_9BACT</name>
<feature type="chain" id="PRO_5019459363" evidence="3">
    <location>
        <begin position="27"/>
        <end position="1214"/>
    </location>
</feature>
<accession>A0A419VUP1</accession>
<evidence type="ECO:0000256" key="3">
    <source>
        <dbReference type="SAM" id="SignalP"/>
    </source>
</evidence>
<keyword evidence="6" id="KW-1185">Reference proteome</keyword>
<dbReference type="Proteomes" id="UP000283387">
    <property type="component" value="Unassembled WGS sequence"/>
</dbReference>
<reference evidence="5 6" key="1">
    <citation type="submission" date="2018-09" db="EMBL/GenBank/DDBJ databases">
        <title>Genomic Encyclopedia of Archaeal and Bacterial Type Strains, Phase II (KMG-II): from individual species to whole genera.</title>
        <authorList>
            <person name="Goeker M."/>
        </authorList>
    </citation>
    <scope>NUCLEOTIDE SEQUENCE [LARGE SCALE GENOMIC DNA]</scope>
    <source>
        <strain evidence="5 6">DSM 27148</strain>
    </source>
</reference>
<organism evidence="5 6">
    <name type="scientific">Mangrovibacterium diazotrophicum</name>
    <dbReference type="NCBI Taxonomy" id="1261403"/>
    <lineage>
        <taxon>Bacteria</taxon>
        <taxon>Pseudomonadati</taxon>
        <taxon>Bacteroidota</taxon>
        <taxon>Bacteroidia</taxon>
        <taxon>Marinilabiliales</taxon>
        <taxon>Prolixibacteraceae</taxon>
        <taxon>Mangrovibacterium</taxon>
    </lineage>
</organism>
<comment type="caution">
    <text evidence="5">The sequence shown here is derived from an EMBL/GenBank/DDBJ whole genome shotgun (WGS) entry which is preliminary data.</text>
</comment>
<evidence type="ECO:0000256" key="2">
    <source>
        <dbReference type="ARBA" id="ARBA00023136"/>
    </source>
</evidence>
<dbReference type="GO" id="GO:0019867">
    <property type="term" value="C:outer membrane"/>
    <property type="evidence" value="ECO:0007669"/>
    <property type="project" value="InterPro"/>
</dbReference>
<protein>
    <submittedName>
        <fullName evidence="5">Surface antigen-like protein</fullName>
    </submittedName>
</protein>
<dbReference type="InterPro" id="IPR029052">
    <property type="entry name" value="Metallo-depent_PP-like"/>
</dbReference>
<dbReference type="EMBL" id="RAPN01000006">
    <property type="protein sequence ID" value="RKD85117.1"/>
    <property type="molecule type" value="Genomic_DNA"/>
</dbReference>